<protein>
    <recommendedName>
        <fullName evidence="6">AAA+ ATPase domain-containing protein</fullName>
    </recommendedName>
</protein>
<evidence type="ECO:0000259" key="6">
    <source>
        <dbReference type="SMART" id="SM00382"/>
    </source>
</evidence>
<dbReference type="FunFam" id="1.10.8.60:FF:000016">
    <property type="entry name" value="ATPase family AAA domain-containing protein 2B"/>
    <property type="match status" value="1"/>
</dbReference>
<dbReference type="GO" id="GO:0016887">
    <property type="term" value="F:ATP hydrolysis activity"/>
    <property type="evidence" value="ECO:0007669"/>
    <property type="project" value="InterPro"/>
</dbReference>
<keyword evidence="2" id="KW-0547">Nucleotide-binding</keyword>
<feature type="compositionally biased region" description="Low complexity" evidence="5">
    <location>
        <begin position="357"/>
        <end position="368"/>
    </location>
</feature>
<dbReference type="InterPro" id="IPR003959">
    <property type="entry name" value="ATPase_AAA_core"/>
</dbReference>
<evidence type="ECO:0000256" key="5">
    <source>
        <dbReference type="SAM" id="MobiDB-lite"/>
    </source>
</evidence>
<feature type="compositionally biased region" description="Acidic residues" evidence="5">
    <location>
        <begin position="69"/>
        <end position="79"/>
    </location>
</feature>
<evidence type="ECO:0000313" key="8">
    <source>
        <dbReference type="Proteomes" id="UP000761534"/>
    </source>
</evidence>
<dbReference type="GO" id="GO:0042393">
    <property type="term" value="F:histone binding"/>
    <property type="evidence" value="ECO:0007669"/>
    <property type="project" value="TreeGrafter"/>
</dbReference>
<feature type="region of interest" description="Disordered" evidence="5">
    <location>
        <begin position="419"/>
        <end position="446"/>
    </location>
</feature>
<feature type="region of interest" description="Disordered" evidence="5">
    <location>
        <begin position="97"/>
        <end position="391"/>
    </location>
</feature>
<keyword evidence="3" id="KW-0067">ATP-binding</keyword>
<dbReference type="GO" id="GO:0006337">
    <property type="term" value="P:nucleosome disassembly"/>
    <property type="evidence" value="ECO:0007669"/>
    <property type="project" value="TreeGrafter"/>
</dbReference>
<feature type="domain" description="AAA+ ATPase" evidence="6">
    <location>
        <begin position="515"/>
        <end position="656"/>
    </location>
</feature>
<dbReference type="GO" id="GO:0005634">
    <property type="term" value="C:nucleus"/>
    <property type="evidence" value="ECO:0007669"/>
    <property type="project" value="TreeGrafter"/>
</dbReference>
<keyword evidence="8" id="KW-1185">Reference proteome</keyword>
<reference evidence="7" key="1">
    <citation type="journal article" date="2019" name="G3 (Bethesda)">
        <title>Genome Assemblies of Two Rare Opportunistic Yeast Pathogens: Diutina rugosa (syn. Candida rugosa) and Trichomonascus ciferrii (syn. Candida ciferrii).</title>
        <authorList>
            <person name="Mixao V."/>
            <person name="Saus E."/>
            <person name="Hansen A.P."/>
            <person name="Lass-Florl C."/>
            <person name="Gabaldon T."/>
        </authorList>
    </citation>
    <scope>NUCLEOTIDE SEQUENCE</scope>
    <source>
        <strain evidence="7">CBS 4856</strain>
    </source>
</reference>
<dbReference type="Gene3D" id="3.40.50.300">
    <property type="entry name" value="P-loop containing nucleotide triphosphate hydrolases"/>
    <property type="match status" value="1"/>
</dbReference>
<feature type="compositionally biased region" description="Basic and acidic residues" evidence="5">
    <location>
        <begin position="243"/>
        <end position="253"/>
    </location>
</feature>
<dbReference type="EMBL" id="SWFS01000497">
    <property type="protein sequence ID" value="KAA8900628.1"/>
    <property type="molecule type" value="Genomic_DNA"/>
</dbReference>
<dbReference type="Gene3D" id="1.10.8.60">
    <property type="match status" value="1"/>
</dbReference>
<comment type="caution">
    <text evidence="7">The sequence shown here is derived from an EMBL/GenBank/DDBJ whole genome shotgun (WGS) entry which is preliminary data.</text>
</comment>
<dbReference type="Proteomes" id="UP000761534">
    <property type="component" value="Unassembled WGS sequence"/>
</dbReference>
<feature type="compositionally biased region" description="Acidic residues" evidence="5">
    <location>
        <begin position="36"/>
        <end position="47"/>
    </location>
</feature>
<evidence type="ECO:0000256" key="1">
    <source>
        <dbReference type="ARBA" id="ARBA00006914"/>
    </source>
</evidence>
<dbReference type="VEuPathDB" id="FungiDB:TRICI_006186"/>
<dbReference type="SMART" id="SM00382">
    <property type="entry name" value="AAA"/>
    <property type="match status" value="1"/>
</dbReference>
<proteinExistence type="inferred from homology"/>
<comment type="similarity">
    <text evidence="1">Belongs to the AAA ATPase family.</text>
</comment>
<dbReference type="AlphaFoldDB" id="A0A642UKG4"/>
<evidence type="ECO:0000313" key="7">
    <source>
        <dbReference type="EMBL" id="KAA8900628.1"/>
    </source>
</evidence>
<dbReference type="FunFam" id="3.40.50.300:FF:000061">
    <property type="entry name" value="ATPase family, AAA domain-containing 2"/>
    <property type="match status" value="1"/>
</dbReference>
<dbReference type="PROSITE" id="PS00674">
    <property type="entry name" value="AAA"/>
    <property type="match status" value="1"/>
</dbReference>
<dbReference type="GO" id="GO:0005524">
    <property type="term" value="F:ATP binding"/>
    <property type="evidence" value="ECO:0007669"/>
    <property type="project" value="UniProtKB-KW"/>
</dbReference>
<name>A0A642UKG4_9ASCO</name>
<dbReference type="SUPFAM" id="SSF52540">
    <property type="entry name" value="P-loop containing nucleoside triphosphate hydrolases"/>
    <property type="match status" value="1"/>
</dbReference>
<evidence type="ECO:0000256" key="3">
    <source>
        <dbReference type="ARBA" id="ARBA00022840"/>
    </source>
</evidence>
<dbReference type="Pfam" id="PF17862">
    <property type="entry name" value="AAA_lid_3"/>
    <property type="match status" value="1"/>
</dbReference>
<dbReference type="GO" id="GO:0045815">
    <property type="term" value="P:transcription initiation-coupled chromatin remodeling"/>
    <property type="evidence" value="ECO:0007669"/>
    <property type="project" value="TreeGrafter"/>
</dbReference>
<evidence type="ECO:0000256" key="4">
    <source>
        <dbReference type="ARBA" id="ARBA00023117"/>
    </source>
</evidence>
<dbReference type="CDD" id="cd19517">
    <property type="entry name" value="RecA-like_Yta7-like"/>
    <property type="match status" value="1"/>
</dbReference>
<keyword evidence="4" id="KW-0103">Bromodomain</keyword>
<dbReference type="OrthoDB" id="5421at2759"/>
<dbReference type="InterPro" id="IPR027417">
    <property type="entry name" value="P-loop_NTPase"/>
</dbReference>
<gene>
    <name evidence="7" type="ORF">TRICI_006186</name>
</gene>
<feature type="compositionally biased region" description="Acidic residues" evidence="5">
    <location>
        <begin position="224"/>
        <end position="239"/>
    </location>
</feature>
<dbReference type="PANTHER" id="PTHR23069:SF0">
    <property type="entry name" value="TAT-BINDING HOMOLOG 7"/>
    <property type="match status" value="1"/>
</dbReference>
<feature type="compositionally biased region" description="Acidic residues" evidence="5">
    <location>
        <begin position="293"/>
        <end position="309"/>
    </location>
</feature>
<evidence type="ECO:0000256" key="2">
    <source>
        <dbReference type="ARBA" id="ARBA00022741"/>
    </source>
</evidence>
<feature type="compositionally biased region" description="Basic residues" evidence="5">
    <location>
        <begin position="263"/>
        <end position="288"/>
    </location>
</feature>
<dbReference type="GO" id="GO:0006334">
    <property type="term" value="P:nucleosome assembly"/>
    <property type="evidence" value="ECO:0007669"/>
    <property type="project" value="TreeGrafter"/>
</dbReference>
<accession>A0A642UKG4</accession>
<organism evidence="7 8">
    <name type="scientific">Trichomonascus ciferrii</name>
    <dbReference type="NCBI Taxonomy" id="44093"/>
    <lineage>
        <taxon>Eukaryota</taxon>
        <taxon>Fungi</taxon>
        <taxon>Dikarya</taxon>
        <taxon>Ascomycota</taxon>
        <taxon>Saccharomycotina</taxon>
        <taxon>Dipodascomycetes</taxon>
        <taxon>Dipodascales</taxon>
        <taxon>Trichomonascaceae</taxon>
        <taxon>Trichomonascus</taxon>
        <taxon>Trichomonascus ciferrii complex</taxon>
    </lineage>
</organism>
<dbReference type="InterPro" id="IPR003593">
    <property type="entry name" value="AAA+_ATPase"/>
</dbReference>
<dbReference type="InterPro" id="IPR045199">
    <property type="entry name" value="ATAD2-like"/>
</dbReference>
<dbReference type="GO" id="GO:0003682">
    <property type="term" value="F:chromatin binding"/>
    <property type="evidence" value="ECO:0007669"/>
    <property type="project" value="TreeGrafter"/>
</dbReference>
<feature type="compositionally biased region" description="Basic and acidic residues" evidence="5">
    <location>
        <begin position="323"/>
        <end position="335"/>
    </location>
</feature>
<dbReference type="PANTHER" id="PTHR23069">
    <property type="entry name" value="AAA DOMAIN-CONTAINING"/>
    <property type="match status" value="1"/>
</dbReference>
<dbReference type="InterPro" id="IPR003960">
    <property type="entry name" value="ATPase_AAA_CS"/>
</dbReference>
<feature type="region of interest" description="Disordered" evidence="5">
    <location>
        <begin position="1"/>
        <end position="84"/>
    </location>
</feature>
<feature type="compositionally biased region" description="Basic and acidic residues" evidence="5">
    <location>
        <begin position="195"/>
        <end position="211"/>
    </location>
</feature>
<sequence>MANKRKRASTLGILASDEDSDGVRRRSSKRKNYVEPDSDDDEFFDNDEATKHNEGNGKTLTNGELADTAAEDSDGEEGAAVEGKHVDRFTISLKIGHDAAQQLERSGSVNGHQHAGHNNNDDDSDHVTTRQRTSRKTVRVSRQTEEEQHPEEEFNEFEDNTEQQVEKEEEEDGEDDEEEEVIRPYPRSLRRSSRRSMETSRKDEGKRERPTRSSRRLRRRASSESEEYQVESEDLEAELSDLTGEKPDIRGFIDDSEDDMVKRRPTRRSRRGRGRPKGSTKVLRRKKTREQDQSSDYEDSGQNEEEDLQEELRDLNDSISPPPDRKHQLRARKEVNYQIPPPLGATDDYSMMAAAMPPSGVGPQPSSSHNKRGGRNANQGPTRRLFPTTGPFGGSDVVSIFGYTTGGAGSGSNNTGAGAAAGGGTASGGNDKVYNGPVDSDSSDDETAGAKIVEAPGVSGKPKKTGLADSDPLGVDMNIDFNSVGGLDTYINQLKEMVSLPLRYPEIYKQFNVTPPRGVLFHGPPGTGKTLMARALAASCSSDGKKITFFMRKGADCLSKWVGEAERQLRLLFEEARNQQPSIIFFDEIDGLAPVRSSKQEQIHASIVSTLLALMDGMDNRGQVIVIGATNRPDSVDPALRRPGRFDREFYFPLPDIDARKKIIGIHTKKWDPPLRSEFIEKIASLTKGYGGADLRALCTEAALNAIQRRYPQIYMSDKKLLVDPQSIHVTAADFMKSVEKIVPSSARSTSSGAEPLPGQIEPLLKHSFDNVKEKLDHLFPKKKKLSALEEAMYEQVDDDGFEKQEAVKGECKHCWTAITSIVLLWEEIILSTN</sequence>
<dbReference type="Pfam" id="PF00004">
    <property type="entry name" value="AAA"/>
    <property type="match status" value="1"/>
</dbReference>
<dbReference type="InterPro" id="IPR041569">
    <property type="entry name" value="AAA_lid_3"/>
</dbReference>
<feature type="compositionally biased region" description="Acidic residues" evidence="5">
    <location>
        <begin position="148"/>
        <end position="180"/>
    </location>
</feature>